<dbReference type="PANTHER" id="PTHR21578">
    <property type="entry name" value="PROTEIN CBG03826"/>
    <property type="match status" value="1"/>
</dbReference>
<keyword evidence="1 3" id="KW-0863">Zinc-finger</keyword>
<feature type="region of interest" description="Disordered" evidence="4">
    <location>
        <begin position="80"/>
        <end position="107"/>
    </location>
</feature>
<dbReference type="WBParaSite" id="SMUV_0000149301-mRNA-1">
    <property type="protein sequence ID" value="SMUV_0000149301-mRNA-1"/>
    <property type="gene ID" value="SMUV_0000149301"/>
</dbReference>
<dbReference type="PANTHER" id="PTHR21578:SF9">
    <property type="entry name" value="RING-TYPE DOMAIN-CONTAINING PROTEIN"/>
    <property type="match status" value="1"/>
</dbReference>
<evidence type="ECO:0000256" key="2">
    <source>
        <dbReference type="ARBA" id="ARBA00022833"/>
    </source>
</evidence>
<proteinExistence type="predicted"/>
<protein>
    <submittedName>
        <fullName evidence="7">RING-type domain-containing protein</fullName>
    </submittedName>
</protein>
<feature type="domain" description="RING-type" evidence="5">
    <location>
        <begin position="187"/>
        <end position="247"/>
    </location>
</feature>
<dbReference type="PROSITE" id="PS50096">
    <property type="entry name" value="IQ"/>
    <property type="match status" value="1"/>
</dbReference>
<organism evidence="6 7">
    <name type="scientific">Syphacia muris</name>
    <dbReference type="NCBI Taxonomy" id="451379"/>
    <lineage>
        <taxon>Eukaryota</taxon>
        <taxon>Metazoa</taxon>
        <taxon>Ecdysozoa</taxon>
        <taxon>Nematoda</taxon>
        <taxon>Chromadorea</taxon>
        <taxon>Rhabditida</taxon>
        <taxon>Spirurina</taxon>
        <taxon>Oxyuridomorpha</taxon>
        <taxon>Oxyuroidea</taxon>
        <taxon>Oxyuridae</taxon>
        <taxon>Syphacia</taxon>
    </lineage>
</organism>
<evidence type="ECO:0000256" key="4">
    <source>
        <dbReference type="SAM" id="MobiDB-lite"/>
    </source>
</evidence>
<dbReference type="SUPFAM" id="SSF57850">
    <property type="entry name" value="RING/U-box"/>
    <property type="match status" value="1"/>
</dbReference>
<accession>A0A0N5ABG7</accession>
<evidence type="ECO:0000256" key="3">
    <source>
        <dbReference type="PROSITE-ProRule" id="PRU00175"/>
    </source>
</evidence>
<keyword evidence="1 3" id="KW-0479">Metal-binding</keyword>
<reference evidence="7" key="1">
    <citation type="submission" date="2017-02" db="UniProtKB">
        <authorList>
            <consortium name="WormBaseParasite"/>
        </authorList>
    </citation>
    <scope>IDENTIFICATION</scope>
</reference>
<sequence>MVPVTLTDEFNEDDDPSTLNQAFIRGHALRNRRKRHVLSSDSETEDSSSTDTSASLSSFDLELAAKGREALSQTITVGDVNYEPVPSTSRPRRTCVQEKEARKRRNRRLARERLSRRCRRLPPLVVIDSSSSDDEDMRKRHEQEEADYLLAVKISAELNKSFGLNSNSNNLLNTRCKESDEDDAMQCIICFEKPVDAVGCIYCQQLLGCKKCVMKWRQTSNISKLNRSSPLSRGVSSANHKTCPLCRIEWEDAPEVAPWGDILVQKMMNKS</sequence>
<dbReference type="InterPro" id="IPR013083">
    <property type="entry name" value="Znf_RING/FYVE/PHD"/>
</dbReference>
<keyword evidence="2" id="KW-0862">Zinc</keyword>
<evidence type="ECO:0000313" key="6">
    <source>
        <dbReference type="Proteomes" id="UP000046393"/>
    </source>
</evidence>
<name>A0A0N5ABG7_9BILA</name>
<dbReference type="InterPro" id="IPR001841">
    <property type="entry name" value="Znf_RING"/>
</dbReference>
<dbReference type="Gene3D" id="3.30.40.10">
    <property type="entry name" value="Zinc/RING finger domain, C3HC4 (zinc finger)"/>
    <property type="match status" value="1"/>
</dbReference>
<dbReference type="AlphaFoldDB" id="A0A0N5ABG7"/>
<evidence type="ECO:0000259" key="5">
    <source>
        <dbReference type="PROSITE" id="PS50089"/>
    </source>
</evidence>
<dbReference type="PROSITE" id="PS50089">
    <property type="entry name" value="ZF_RING_2"/>
    <property type="match status" value="1"/>
</dbReference>
<dbReference type="GO" id="GO:0008270">
    <property type="term" value="F:zinc ion binding"/>
    <property type="evidence" value="ECO:0007669"/>
    <property type="project" value="UniProtKB-KW"/>
</dbReference>
<dbReference type="Proteomes" id="UP000046393">
    <property type="component" value="Unplaced"/>
</dbReference>
<feature type="region of interest" description="Disordered" evidence="4">
    <location>
        <begin position="32"/>
        <end position="55"/>
    </location>
</feature>
<keyword evidence="6" id="KW-1185">Reference proteome</keyword>
<evidence type="ECO:0000256" key="1">
    <source>
        <dbReference type="ARBA" id="ARBA00022771"/>
    </source>
</evidence>
<evidence type="ECO:0000313" key="7">
    <source>
        <dbReference type="WBParaSite" id="SMUV_0000149301-mRNA-1"/>
    </source>
</evidence>